<dbReference type="InterPro" id="IPR036537">
    <property type="entry name" value="Adaptor_Cbl_N_dom_sf"/>
</dbReference>
<accession>A0A819M210</accession>
<feature type="binding site" evidence="6">
    <location>
        <position position="241"/>
    </location>
    <ligand>
        <name>ATP</name>
        <dbReference type="ChEBI" id="CHEBI:30616"/>
    </ligand>
</feature>
<reference evidence="9" key="1">
    <citation type="submission" date="2021-02" db="EMBL/GenBank/DDBJ databases">
        <authorList>
            <person name="Nowell W R."/>
        </authorList>
    </citation>
    <scope>NUCLEOTIDE SEQUENCE</scope>
</reference>
<keyword evidence="1" id="KW-0418">Kinase</keyword>
<dbReference type="SUPFAM" id="SSF101898">
    <property type="entry name" value="NHL repeat"/>
    <property type="match status" value="1"/>
</dbReference>
<feature type="repeat" description="NHL" evidence="5">
    <location>
        <begin position="812"/>
        <end position="843"/>
    </location>
</feature>
<feature type="repeat" description="NHL" evidence="5">
    <location>
        <begin position="550"/>
        <end position="586"/>
    </location>
</feature>
<dbReference type="AlphaFoldDB" id="A0A819M210"/>
<dbReference type="GO" id="GO:0004674">
    <property type="term" value="F:protein serine/threonine kinase activity"/>
    <property type="evidence" value="ECO:0007669"/>
    <property type="project" value="UniProtKB-KW"/>
</dbReference>
<keyword evidence="1" id="KW-0723">Serine/threonine-protein kinase</keyword>
<keyword evidence="3 6" id="KW-0547">Nucleotide-binding</keyword>
<keyword evidence="2" id="KW-0677">Repeat</keyword>
<dbReference type="InterPro" id="IPR017441">
    <property type="entry name" value="Protein_kinase_ATP_BS"/>
</dbReference>
<evidence type="ECO:0000256" key="6">
    <source>
        <dbReference type="PROSITE-ProRule" id="PRU10141"/>
    </source>
</evidence>
<dbReference type="Pfam" id="PF07714">
    <property type="entry name" value="PK_Tyr_Ser-Thr"/>
    <property type="match status" value="1"/>
</dbReference>
<protein>
    <recommendedName>
        <fullName evidence="8">Protein kinase domain-containing protein</fullName>
    </recommendedName>
</protein>
<evidence type="ECO:0000259" key="8">
    <source>
        <dbReference type="PROSITE" id="PS50011"/>
    </source>
</evidence>
<evidence type="ECO:0000313" key="9">
    <source>
        <dbReference type="EMBL" id="CAF3972564.1"/>
    </source>
</evidence>
<keyword evidence="4 6" id="KW-0067">ATP-binding</keyword>
<dbReference type="Gene3D" id="2.120.10.30">
    <property type="entry name" value="TolB, C-terminal domain"/>
    <property type="match status" value="3"/>
</dbReference>
<feature type="domain" description="Protein kinase" evidence="8">
    <location>
        <begin position="212"/>
        <end position="477"/>
    </location>
</feature>
<gene>
    <name evidence="9" type="ORF">OKA104_LOCUS28190</name>
</gene>
<dbReference type="InterPro" id="IPR008271">
    <property type="entry name" value="Ser/Thr_kinase_AS"/>
</dbReference>
<dbReference type="InterPro" id="IPR001245">
    <property type="entry name" value="Ser-Thr/Tyr_kinase_cat_dom"/>
</dbReference>
<evidence type="ECO:0000256" key="1">
    <source>
        <dbReference type="ARBA" id="ARBA00022527"/>
    </source>
</evidence>
<dbReference type="InterPro" id="IPR011009">
    <property type="entry name" value="Kinase-like_dom_sf"/>
</dbReference>
<dbReference type="GO" id="GO:0007166">
    <property type="term" value="P:cell surface receptor signaling pathway"/>
    <property type="evidence" value="ECO:0007669"/>
    <property type="project" value="InterPro"/>
</dbReference>
<dbReference type="InterPro" id="IPR059179">
    <property type="entry name" value="MLKL-like_MCAfunc"/>
</dbReference>
<keyword evidence="7" id="KW-0175">Coiled coil</keyword>
<dbReference type="Pfam" id="PF01436">
    <property type="entry name" value="NHL"/>
    <property type="match status" value="4"/>
</dbReference>
<feature type="repeat" description="NHL" evidence="5">
    <location>
        <begin position="756"/>
        <end position="787"/>
    </location>
</feature>
<feature type="coiled-coil region" evidence="7">
    <location>
        <begin position="71"/>
        <end position="121"/>
    </location>
</feature>
<dbReference type="PROSITE" id="PS50011">
    <property type="entry name" value="PROTEIN_KINASE_DOM"/>
    <property type="match status" value="1"/>
</dbReference>
<dbReference type="PANTHER" id="PTHR44329">
    <property type="entry name" value="SERINE/THREONINE-PROTEIN KINASE TNNI3K-RELATED"/>
    <property type="match status" value="1"/>
</dbReference>
<evidence type="ECO:0000256" key="7">
    <source>
        <dbReference type="SAM" id="Coils"/>
    </source>
</evidence>
<evidence type="ECO:0000313" key="10">
    <source>
        <dbReference type="Proteomes" id="UP000663881"/>
    </source>
</evidence>
<dbReference type="Gene3D" id="1.20.930.20">
    <property type="entry name" value="Adaptor protein Cbl, N-terminal domain"/>
    <property type="match status" value="1"/>
</dbReference>
<dbReference type="PROSITE" id="PS51125">
    <property type="entry name" value="NHL"/>
    <property type="match status" value="3"/>
</dbReference>
<dbReference type="CDD" id="cd05819">
    <property type="entry name" value="NHL"/>
    <property type="match status" value="1"/>
</dbReference>
<name>A0A819M210_9BILA</name>
<comment type="caution">
    <text evidence="9">The sequence shown here is derived from an EMBL/GenBank/DDBJ whole genome shotgun (WGS) entry which is preliminary data.</text>
</comment>
<keyword evidence="1" id="KW-0808">Transferase</keyword>
<dbReference type="Proteomes" id="UP000663881">
    <property type="component" value="Unassembled WGS sequence"/>
</dbReference>
<dbReference type="InterPro" id="IPR001258">
    <property type="entry name" value="NHL_repeat"/>
</dbReference>
<dbReference type="Gene3D" id="1.10.510.10">
    <property type="entry name" value="Transferase(Phosphotransferase) domain 1"/>
    <property type="match status" value="1"/>
</dbReference>
<dbReference type="SMART" id="SM00220">
    <property type="entry name" value="S_TKc"/>
    <property type="match status" value="1"/>
</dbReference>
<dbReference type="InterPro" id="IPR000719">
    <property type="entry name" value="Prot_kinase_dom"/>
</dbReference>
<organism evidence="9 10">
    <name type="scientific">Adineta steineri</name>
    <dbReference type="NCBI Taxonomy" id="433720"/>
    <lineage>
        <taxon>Eukaryota</taxon>
        <taxon>Metazoa</taxon>
        <taxon>Spiralia</taxon>
        <taxon>Gnathifera</taxon>
        <taxon>Rotifera</taxon>
        <taxon>Eurotatoria</taxon>
        <taxon>Bdelloidea</taxon>
        <taxon>Adinetida</taxon>
        <taxon>Adinetidae</taxon>
        <taxon>Adineta</taxon>
    </lineage>
</organism>
<dbReference type="Pfam" id="PF22215">
    <property type="entry name" value="MLKL_N"/>
    <property type="match status" value="1"/>
</dbReference>
<dbReference type="CDD" id="cd13999">
    <property type="entry name" value="STKc_MAP3K-like"/>
    <property type="match status" value="1"/>
</dbReference>
<dbReference type="GO" id="GO:0005524">
    <property type="term" value="F:ATP binding"/>
    <property type="evidence" value="ECO:0007669"/>
    <property type="project" value="UniProtKB-UniRule"/>
</dbReference>
<dbReference type="InterPro" id="IPR051681">
    <property type="entry name" value="Ser/Thr_Kinases-Pseudokinases"/>
</dbReference>
<evidence type="ECO:0000256" key="2">
    <source>
        <dbReference type="ARBA" id="ARBA00022737"/>
    </source>
</evidence>
<sequence length="845" mass="97358">MLAFFGKGTGVYFEFVCRLQQGAKIFASTVVQVKANGNQCRRLSQRIDYVIEDILKKSDVLHQYPETIKTLERLESIIQQCQDLIKEFTNDLTWYKKIFYHQNYKDQFASLNQQIEQCTKDLHLSISLQSLFDRQQDENDQQIDMNEIQTKLDEIVQLMVRQQESIVNLLNKQYASFRHHLDQNLRKTTDVRVAHTIEQQVQLFLPIPFYDLRVEKCIGQGGFADVYRGVWLSQQHEVAIKIIRVTHLTDSVTQEFMREIHIMHKIRCDHVLNVFGACMEPQVYALVIEYMELGSLFDVLQQKKIQFTWPDRWSIALQMVKGINYLHHLQPPVVHRDIKSLNFLLKEGARQQFLIKVGDFGLADIRKETIRQTNCNNITPPSTIGTVQWLAPELFAFGRPTLASDVFALAVVFWELATGLIPYEHSNESVIRLGVCHGERLPIPTEVPDQFRDIITRAWAQDPNHRLTCPMIVDAIVNRSSKEPAEQNDQTRTTASAIDDETVQTLSILNINEHQMDSSPLVDHHEEQIQREKSKFQQLGITVAGGNDDGPGFDQLSYPQGIFIDNDKSLYIADSENHRIVKWKLNSNTGEIIIGENGKGNQNNQLNEPRDIIYDKENNSFIISDAENKRVIRYIIQKQQSRLPSIIRYFIQNQTNEQIIIPNIKCWGLTIDKNGFIYVSDCENHEVRRWKQGDEKGELVAGGNGQGKQLNQLNKPTFIFIDGDYSLYISDTDNHRVMKWKKDAKEGIIVAGGNDKGTSFKQLSYPRGVIVDHLGQIYVADCGNHRIIRWCEGDEEGEIVVGGNDKGNQSNQLHYPKGLSFDDEENLYVVDEENHRIQKYEKLIN</sequence>
<dbReference type="EMBL" id="CAJOAY010002694">
    <property type="protein sequence ID" value="CAF3972564.1"/>
    <property type="molecule type" value="Genomic_DNA"/>
</dbReference>
<evidence type="ECO:0000256" key="4">
    <source>
        <dbReference type="ARBA" id="ARBA00022840"/>
    </source>
</evidence>
<dbReference type="PROSITE" id="PS00108">
    <property type="entry name" value="PROTEIN_KINASE_ST"/>
    <property type="match status" value="1"/>
</dbReference>
<proteinExistence type="predicted"/>
<dbReference type="PROSITE" id="PS00107">
    <property type="entry name" value="PROTEIN_KINASE_ATP"/>
    <property type="match status" value="1"/>
</dbReference>
<evidence type="ECO:0000256" key="3">
    <source>
        <dbReference type="ARBA" id="ARBA00022741"/>
    </source>
</evidence>
<dbReference type="CDD" id="cd21037">
    <property type="entry name" value="MLKL_NTD"/>
    <property type="match status" value="1"/>
</dbReference>
<evidence type="ECO:0000256" key="5">
    <source>
        <dbReference type="PROSITE-ProRule" id="PRU00504"/>
    </source>
</evidence>
<dbReference type="InterPro" id="IPR054000">
    <property type="entry name" value="MLKL_N"/>
</dbReference>
<dbReference type="InterPro" id="IPR011042">
    <property type="entry name" value="6-blade_b-propeller_TolB-like"/>
</dbReference>
<dbReference type="SUPFAM" id="SSF56112">
    <property type="entry name" value="Protein kinase-like (PK-like)"/>
    <property type="match status" value="1"/>
</dbReference>